<evidence type="ECO:0000256" key="17">
    <source>
        <dbReference type="SAM" id="Phobius"/>
    </source>
</evidence>
<evidence type="ECO:0000256" key="13">
    <source>
        <dbReference type="ARBA" id="ARBA00023136"/>
    </source>
</evidence>
<dbReference type="GO" id="GO:0005886">
    <property type="term" value="C:plasma membrane"/>
    <property type="evidence" value="ECO:0007669"/>
    <property type="project" value="UniProtKB-SubCell"/>
</dbReference>
<keyword evidence="14" id="KW-0675">Receptor</keyword>
<keyword evidence="6 17" id="KW-0812">Transmembrane</keyword>
<evidence type="ECO:0000256" key="12">
    <source>
        <dbReference type="ARBA" id="ARBA00022989"/>
    </source>
</evidence>
<gene>
    <name evidence="19" type="ORF">KP509_02G067500</name>
</gene>
<dbReference type="Gene3D" id="2.60.120.200">
    <property type="match status" value="1"/>
</dbReference>
<comment type="subcellular location">
    <subcellularLocation>
        <location evidence="1">Cell membrane</location>
        <topology evidence="1">Single-pass type I membrane protein</topology>
    </subcellularLocation>
</comment>
<dbReference type="InterPro" id="IPR050528">
    <property type="entry name" value="L-type_Lectin-RKs"/>
</dbReference>
<dbReference type="PANTHER" id="PTHR27007">
    <property type="match status" value="1"/>
</dbReference>
<dbReference type="SMART" id="SM00220">
    <property type="entry name" value="S_TKc"/>
    <property type="match status" value="1"/>
</dbReference>
<comment type="similarity">
    <text evidence="3">In the C-terminal section; belongs to the protein kinase superfamily. Ser/Thr protein kinase family.</text>
</comment>
<dbReference type="Pfam" id="PF00139">
    <property type="entry name" value="Lectin_legB"/>
    <property type="match status" value="1"/>
</dbReference>
<keyword evidence="11 16" id="KW-0067">ATP-binding</keyword>
<keyword evidence="7" id="KW-0732">Signal</keyword>
<evidence type="ECO:0000256" key="6">
    <source>
        <dbReference type="ARBA" id="ARBA00022692"/>
    </source>
</evidence>
<evidence type="ECO:0000256" key="1">
    <source>
        <dbReference type="ARBA" id="ARBA00004251"/>
    </source>
</evidence>
<evidence type="ECO:0000256" key="11">
    <source>
        <dbReference type="ARBA" id="ARBA00022840"/>
    </source>
</evidence>
<evidence type="ECO:0000256" key="14">
    <source>
        <dbReference type="ARBA" id="ARBA00023170"/>
    </source>
</evidence>
<dbReference type="InterPro" id="IPR000719">
    <property type="entry name" value="Prot_kinase_dom"/>
</dbReference>
<dbReference type="Pfam" id="PF00069">
    <property type="entry name" value="Pkinase"/>
    <property type="match status" value="1"/>
</dbReference>
<comment type="similarity">
    <text evidence="2">In the N-terminal section; belongs to the leguminous lectin family.</text>
</comment>
<proteinExistence type="inferred from homology"/>
<dbReference type="FunFam" id="3.30.200.20:FF:000015">
    <property type="entry name" value="Somatic embryogenesis receptor kinase 1"/>
    <property type="match status" value="1"/>
</dbReference>
<dbReference type="PROSITE" id="PS50011">
    <property type="entry name" value="PROTEIN_KINASE_DOM"/>
    <property type="match status" value="1"/>
</dbReference>
<dbReference type="PROSITE" id="PS00107">
    <property type="entry name" value="PROTEIN_KINASE_ATP"/>
    <property type="match status" value="1"/>
</dbReference>
<dbReference type="GO" id="GO:0005524">
    <property type="term" value="F:ATP binding"/>
    <property type="evidence" value="ECO:0007669"/>
    <property type="project" value="UniProtKB-UniRule"/>
</dbReference>
<feature type="transmembrane region" description="Helical" evidence="17">
    <location>
        <begin position="325"/>
        <end position="342"/>
    </location>
</feature>
<evidence type="ECO:0000259" key="18">
    <source>
        <dbReference type="PROSITE" id="PS50011"/>
    </source>
</evidence>
<dbReference type="InterPro" id="IPR013320">
    <property type="entry name" value="ConA-like_dom_sf"/>
</dbReference>
<evidence type="ECO:0000256" key="15">
    <source>
        <dbReference type="ARBA" id="ARBA00023180"/>
    </source>
</evidence>
<dbReference type="InterPro" id="IPR017441">
    <property type="entry name" value="Protein_kinase_ATP_BS"/>
</dbReference>
<evidence type="ECO:0000313" key="19">
    <source>
        <dbReference type="EMBL" id="KAH7444158.1"/>
    </source>
</evidence>
<keyword evidence="9 16" id="KW-0547">Nucleotide-binding</keyword>
<accession>A0A8T2VAQ3</accession>
<dbReference type="GO" id="GO:0004672">
    <property type="term" value="F:protein kinase activity"/>
    <property type="evidence" value="ECO:0007669"/>
    <property type="project" value="InterPro"/>
</dbReference>
<keyword evidence="10" id="KW-0418">Kinase</keyword>
<evidence type="ECO:0000256" key="5">
    <source>
        <dbReference type="ARBA" id="ARBA00022679"/>
    </source>
</evidence>
<comment type="caution">
    <text evidence="19">The sequence shown here is derived from an EMBL/GenBank/DDBJ whole genome shotgun (WGS) entry which is preliminary data.</text>
</comment>
<dbReference type="InterPro" id="IPR001220">
    <property type="entry name" value="Legume_lectin_dom"/>
</dbReference>
<dbReference type="InterPro" id="IPR011009">
    <property type="entry name" value="Kinase-like_dom_sf"/>
</dbReference>
<dbReference type="OrthoDB" id="4062651at2759"/>
<evidence type="ECO:0000256" key="4">
    <source>
        <dbReference type="ARBA" id="ARBA00022475"/>
    </source>
</evidence>
<evidence type="ECO:0000256" key="10">
    <source>
        <dbReference type="ARBA" id="ARBA00022777"/>
    </source>
</evidence>
<dbReference type="GO" id="GO:0002229">
    <property type="term" value="P:defense response to oomycetes"/>
    <property type="evidence" value="ECO:0007669"/>
    <property type="project" value="UniProtKB-ARBA"/>
</dbReference>
<evidence type="ECO:0000256" key="9">
    <source>
        <dbReference type="ARBA" id="ARBA00022741"/>
    </source>
</evidence>
<dbReference type="AlphaFoldDB" id="A0A8T2VAQ3"/>
<evidence type="ECO:0000256" key="8">
    <source>
        <dbReference type="ARBA" id="ARBA00022734"/>
    </source>
</evidence>
<organism evidence="19 20">
    <name type="scientific">Ceratopteris richardii</name>
    <name type="common">Triangle waterfern</name>
    <dbReference type="NCBI Taxonomy" id="49495"/>
    <lineage>
        <taxon>Eukaryota</taxon>
        <taxon>Viridiplantae</taxon>
        <taxon>Streptophyta</taxon>
        <taxon>Embryophyta</taxon>
        <taxon>Tracheophyta</taxon>
        <taxon>Polypodiopsida</taxon>
        <taxon>Polypodiidae</taxon>
        <taxon>Polypodiales</taxon>
        <taxon>Pteridineae</taxon>
        <taxon>Pteridaceae</taxon>
        <taxon>Parkerioideae</taxon>
        <taxon>Ceratopteris</taxon>
    </lineage>
</organism>
<dbReference type="SUPFAM" id="SSF56112">
    <property type="entry name" value="Protein kinase-like (PK-like)"/>
    <property type="match status" value="1"/>
</dbReference>
<keyword evidence="20" id="KW-1185">Reference proteome</keyword>
<dbReference type="FunFam" id="1.10.510.10:FF:000240">
    <property type="entry name" value="Lectin-domain containing receptor kinase A4.3"/>
    <property type="match status" value="1"/>
</dbReference>
<dbReference type="Gene3D" id="3.30.200.20">
    <property type="entry name" value="Phosphorylase Kinase, domain 1"/>
    <property type="match status" value="1"/>
</dbReference>
<protein>
    <recommendedName>
        <fullName evidence="18">Protein kinase domain-containing protein</fullName>
    </recommendedName>
</protein>
<evidence type="ECO:0000256" key="2">
    <source>
        <dbReference type="ARBA" id="ARBA00008536"/>
    </source>
</evidence>
<keyword evidence="15" id="KW-0325">Glycoprotein</keyword>
<reference evidence="19" key="1">
    <citation type="submission" date="2021-08" db="EMBL/GenBank/DDBJ databases">
        <title>WGS assembly of Ceratopteris richardii.</title>
        <authorList>
            <person name="Marchant D.B."/>
            <person name="Chen G."/>
            <person name="Jenkins J."/>
            <person name="Shu S."/>
            <person name="Leebens-Mack J."/>
            <person name="Grimwood J."/>
            <person name="Schmutz J."/>
            <person name="Soltis P."/>
            <person name="Soltis D."/>
            <person name="Chen Z.-H."/>
        </authorList>
    </citation>
    <scope>NUCLEOTIDE SEQUENCE</scope>
    <source>
        <strain evidence="19">Whitten #5841</strain>
        <tissue evidence="19">Leaf</tissue>
    </source>
</reference>
<evidence type="ECO:0000256" key="3">
    <source>
        <dbReference type="ARBA" id="ARBA00010217"/>
    </source>
</evidence>
<dbReference type="InterPro" id="IPR008271">
    <property type="entry name" value="Ser/Thr_kinase_AS"/>
</dbReference>
<evidence type="ECO:0000256" key="16">
    <source>
        <dbReference type="PROSITE-ProRule" id="PRU10141"/>
    </source>
</evidence>
<feature type="binding site" evidence="16">
    <location>
        <position position="410"/>
    </location>
    <ligand>
        <name>ATP</name>
        <dbReference type="ChEBI" id="CHEBI:30616"/>
    </ligand>
</feature>
<sequence length="714" mass="80008">MKVDMKFCLHQTNDAVRLRAVISISIFMIYKSLGAPSSTEAPPSSAAPNCVTQFFMNPENFTQVVLQRPTDIHARTPTSSPELGILLTEDPSLTKPDATIYNVGRARNSASFSFNCNIRRSNGAFPSFNTVFTFQIRTITPYNMSGDGIAFAITTDADPPLNSSGRFLGLMQEHPEERTQRIVFLEFDSFQNGEVGFNDPSASHIGINKGNMSSVMLRDTSDPSDPLYLYANYTITAWLSYNSSENVIRVWATNNSASSERPANPILVLQKINLTQYFENHNHTDVYAVITAASGNNSQNTILRNWNLTIEIQSERTRDLDLRRLYLLLLLLPVLFVALAAYRMRGAKQRKLIGKRIAVLEVASKPVHRYKYFELKRATQSFRSDFIIGRGGFSIVYKGLLPDGNLVAIKRMRDGFADADLIAKEVQIISKIEHRNLLRLEGWCFEAGETLLVFKYMPNGSLDSYLHGEKRKSGYVLRSKTRIQIIRDVAAALEYLHHCLEECVLHRDVKAANVLLTEDMEAKLGDFGLARLGPHNEIFTTLPMGTPGYVAPEVHTGQVTEKTDVYSFGVLVIEIACGERPLDPYSSTYSRLVDRVWLYHSKGSIMGVLDPSLMQEMTTQSDAATDTKGVDEELKKWKCVLHLGLTCCQASPSARPDMRKVLKALEDFEIMEAPRSWTLYPGENFSSAGRMSSDASSSTISQYFSVLSYKEDRS</sequence>
<keyword evidence="4" id="KW-1003">Cell membrane</keyword>
<keyword evidence="8" id="KW-0430">Lectin</keyword>
<dbReference type="Proteomes" id="UP000825935">
    <property type="component" value="Chromosome 2"/>
</dbReference>
<keyword evidence="12 17" id="KW-1133">Transmembrane helix</keyword>
<feature type="domain" description="Protein kinase" evidence="18">
    <location>
        <begin position="382"/>
        <end position="669"/>
    </location>
</feature>
<keyword evidence="13 17" id="KW-0472">Membrane</keyword>
<dbReference type="Gene3D" id="1.10.510.10">
    <property type="entry name" value="Transferase(Phosphotransferase) domain 1"/>
    <property type="match status" value="1"/>
</dbReference>
<name>A0A8T2VAQ3_CERRI</name>
<dbReference type="PROSITE" id="PS00108">
    <property type="entry name" value="PROTEIN_KINASE_ST"/>
    <property type="match status" value="1"/>
</dbReference>
<dbReference type="GO" id="GO:0030246">
    <property type="term" value="F:carbohydrate binding"/>
    <property type="evidence" value="ECO:0007669"/>
    <property type="project" value="UniProtKB-KW"/>
</dbReference>
<evidence type="ECO:0000256" key="7">
    <source>
        <dbReference type="ARBA" id="ARBA00022729"/>
    </source>
</evidence>
<dbReference type="EMBL" id="CM035407">
    <property type="protein sequence ID" value="KAH7444158.1"/>
    <property type="molecule type" value="Genomic_DNA"/>
</dbReference>
<dbReference type="SUPFAM" id="SSF49899">
    <property type="entry name" value="Concanavalin A-like lectins/glucanases"/>
    <property type="match status" value="1"/>
</dbReference>
<keyword evidence="5" id="KW-0808">Transferase</keyword>
<evidence type="ECO:0000313" key="20">
    <source>
        <dbReference type="Proteomes" id="UP000825935"/>
    </source>
</evidence>